<protein>
    <submittedName>
        <fullName evidence="2">Uncharacterized protein</fullName>
    </submittedName>
</protein>
<dbReference type="Proteomes" id="UP001221757">
    <property type="component" value="Unassembled WGS sequence"/>
</dbReference>
<dbReference type="AlphaFoldDB" id="A0AAD7B7X7"/>
<keyword evidence="3" id="KW-1185">Reference proteome</keyword>
<evidence type="ECO:0000313" key="2">
    <source>
        <dbReference type="EMBL" id="KAJ7612960.1"/>
    </source>
</evidence>
<dbReference type="EMBL" id="JARKIE010000916">
    <property type="protein sequence ID" value="KAJ7612960.1"/>
    <property type="molecule type" value="Genomic_DNA"/>
</dbReference>
<feature type="compositionally biased region" description="Low complexity" evidence="1">
    <location>
        <begin position="204"/>
        <end position="216"/>
    </location>
</feature>
<accession>A0AAD7B7X7</accession>
<gene>
    <name evidence="2" type="ORF">B0H17DRAFT_1153235</name>
</gene>
<feature type="region of interest" description="Disordered" evidence="1">
    <location>
        <begin position="148"/>
        <end position="229"/>
    </location>
</feature>
<sequence>MAAESIWTRLSIATRWNGTRNPKGWFFLRDRYAQYLRAQNLSRDLALDSPCRGLARVTHFLKYAQNESRNQSNDQADRIGQNALLATIEEVAGEPSAHSRISITDLLNPLDNNSYLVSSSSPSISSTESTDSLVFSDSDVLLGRATWDENFDDDDEPAEELSNSSGNDDNASDHHNLVSFATSSGAEFDDWGNGSQAGMDFDEPQVAPPEIEAPPAVTDLPASAAKDSG</sequence>
<name>A0AAD7B7X7_MYCRO</name>
<proteinExistence type="predicted"/>
<feature type="compositionally biased region" description="Acidic residues" evidence="1">
    <location>
        <begin position="149"/>
        <end position="159"/>
    </location>
</feature>
<evidence type="ECO:0000256" key="1">
    <source>
        <dbReference type="SAM" id="MobiDB-lite"/>
    </source>
</evidence>
<comment type="caution">
    <text evidence="2">The sequence shown here is derived from an EMBL/GenBank/DDBJ whole genome shotgun (WGS) entry which is preliminary data.</text>
</comment>
<evidence type="ECO:0000313" key="3">
    <source>
        <dbReference type="Proteomes" id="UP001221757"/>
    </source>
</evidence>
<organism evidence="2 3">
    <name type="scientific">Mycena rosella</name>
    <name type="common">Pink bonnet</name>
    <name type="synonym">Agaricus rosellus</name>
    <dbReference type="NCBI Taxonomy" id="1033263"/>
    <lineage>
        <taxon>Eukaryota</taxon>
        <taxon>Fungi</taxon>
        <taxon>Dikarya</taxon>
        <taxon>Basidiomycota</taxon>
        <taxon>Agaricomycotina</taxon>
        <taxon>Agaricomycetes</taxon>
        <taxon>Agaricomycetidae</taxon>
        <taxon>Agaricales</taxon>
        <taxon>Marasmiineae</taxon>
        <taxon>Mycenaceae</taxon>
        <taxon>Mycena</taxon>
    </lineage>
</organism>
<reference evidence="2" key="1">
    <citation type="submission" date="2023-03" db="EMBL/GenBank/DDBJ databases">
        <title>Massive genome expansion in bonnet fungi (Mycena s.s.) driven by repeated elements and novel gene families across ecological guilds.</title>
        <authorList>
            <consortium name="Lawrence Berkeley National Laboratory"/>
            <person name="Harder C.B."/>
            <person name="Miyauchi S."/>
            <person name="Viragh M."/>
            <person name="Kuo A."/>
            <person name="Thoen E."/>
            <person name="Andreopoulos B."/>
            <person name="Lu D."/>
            <person name="Skrede I."/>
            <person name="Drula E."/>
            <person name="Henrissat B."/>
            <person name="Morin E."/>
            <person name="Kohler A."/>
            <person name="Barry K."/>
            <person name="LaButti K."/>
            <person name="Morin E."/>
            <person name="Salamov A."/>
            <person name="Lipzen A."/>
            <person name="Mereny Z."/>
            <person name="Hegedus B."/>
            <person name="Baldrian P."/>
            <person name="Stursova M."/>
            <person name="Weitz H."/>
            <person name="Taylor A."/>
            <person name="Grigoriev I.V."/>
            <person name="Nagy L.G."/>
            <person name="Martin F."/>
            <person name="Kauserud H."/>
        </authorList>
    </citation>
    <scope>NUCLEOTIDE SEQUENCE</scope>
    <source>
        <strain evidence="2">CBHHK067</strain>
    </source>
</reference>